<sequence length="166" mass="19325">MVTTIRLPQDSDLTPLTDIYNYYILNTTITFDIEPYTLERRRDHWWCHYAPQGRHRLLVAEQDEAVVGYATSSQFRTKAAYDTSVETSIYLAPQAQGQGIGTQLYQALFDALADEDVHRAYAGITLPNSGSITLHQKFGFHRVGYYREVGRKFERYWDVEWFEKSL</sequence>
<comment type="caution">
    <text evidence="4">The sequence shown here is derived from an EMBL/GenBank/DDBJ whole genome shotgun (WGS) entry which is preliminary data.</text>
</comment>
<dbReference type="Gene3D" id="3.40.630.30">
    <property type="match status" value="1"/>
</dbReference>
<evidence type="ECO:0000256" key="1">
    <source>
        <dbReference type="ARBA" id="ARBA00022679"/>
    </source>
</evidence>
<evidence type="ECO:0000313" key="4">
    <source>
        <dbReference type="EMBL" id="MBE9070752.1"/>
    </source>
</evidence>
<evidence type="ECO:0000259" key="3">
    <source>
        <dbReference type="PROSITE" id="PS51186"/>
    </source>
</evidence>
<dbReference type="InterPro" id="IPR000182">
    <property type="entry name" value="GNAT_dom"/>
</dbReference>
<proteinExistence type="predicted"/>
<keyword evidence="1" id="KW-0808">Transferase</keyword>
<organism evidence="4 5">
    <name type="scientific">Leptolyngbya cf. ectocarpi LEGE 11479</name>
    <dbReference type="NCBI Taxonomy" id="1828722"/>
    <lineage>
        <taxon>Bacteria</taxon>
        <taxon>Bacillati</taxon>
        <taxon>Cyanobacteriota</taxon>
        <taxon>Cyanophyceae</taxon>
        <taxon>Leptolyngbyales</taxon>
        <taxon>Leptolyngbyaceae</taxon>
        <taxon>Leptolyngbya group</taxon>
        <taxon>Leptolyngbya</taxon>
    </lineage>
</organism>
<keyword evidence="5" id="KW-1185">Reference proteome</keyword>
<evidence type="ECO:0000256" key="2">
    <source>
        <dbReference type="ARBA" id="ARBA00023315"/>
    </source>
</evidence>
<gene>
    <name evidence="4" type="ORF">IQ260_29365</name>
</gene>
<protein>
    <submittedName>
        <fullName evidence="4">N-acetyltransferase</fullName>
    </submittedName>
</protein>
<dbReference type="PANTHER" id="PTHR43072:SF23">
    <property type="entry name" value="UPF0039 PROTEIN C11D3.02C"/>
    <property type="match status" value="1"/>
</dbReference>
<dbReference type="Proteomes" id="UP000615026">
    <property type="component" value="Unassembled WGS sequence"/>
</dbReference>
<dbReference type="PANTHER" id="PTHR43072">
    <property type="entry name" value="N-ACETYLTRANSFERASE"/>
    <property type="match status" value="1"/>
</dbReference>
<dbReference type="InterPro" id="IPR016181">
    <property type="entry name" value="Acyl_CoA_acyltransferase"/>
</dbReference>
<keyword evidence="2" id="KW-0012">Acyltransferase</keyword>
<reference evidence="4" key="1">
    <citation type="submission" date="2020-10" db="EMBL/GenBank/DDBJ databases">
        <authorList>
            <person name="Castelo-Branco R."/>
            <person name="Eusebio N."/>
            <person name="Adriana R."/>
            <person name="Vieira A."/>
            <person name="Brugerolle De Fraissinette N."/>
            <person name="Rezende De Castro R."/>
            <person name="Schneider M.P."/>
            <person name="Vasconcelos V."/>
            <person name="Leao P.N."/>
        </authorList>
    </citation>
    <scope>NUCLEOTIDE SEQUENCE</scope>
    <source>
        <strain evidence="4">LEGE 11479</strain>
    </source>
</reference>
<name>A0A929A0E0_LEPEC</name>
<dbReference type="EMBL" id="JADEXP010000520">
    <property type="protein sequence ID" value="MBE9070752.1"/>
    <property type="molecule type" value="Genomic_DNA"/>
</dbReference>
<dbReference type="GO" id="GO:0016747">
    <property type="term" value="F:acyltransferase activity, transferring groups other than amino-acyl groups"/>
    <property type="evidence" value="ECO:0007669"/>
    <property type="project" value="InterPro"/>
</dbReference>
<dbReference type="RefSeq" id="WP_193996596.1">
    <property type="nucleotide sequence ID" value="NZ_JADEXP010000520.1"/>
</dbReference>
<dbReference type="AlphaFoldDB" id="A0A929A0E0"/>
<feature type="domain" description="N-acetyltransferase" evidence="3">
    <location>
        <begin position="3"/>
        <end position="163"/>
    </location>
</feature>
<dbReference type="PROSITE" id="PS51186">
    <property type="entry name" value="GNAT"/>
    <property type="match status" value="1"/>
</dbReference>
<dbReference type="SUPFAM" id="SSF55729">
    <property type="entry name" value="Acyl-CoA N-acyltransferases (Nat)"/>
    <property type="match status" value="1"/>
</dbReference>
<accession>A0A929A0E0</accession>
<dbReference type="CDD" id="cd04301">
    <property type="entry name" value="NAT_SF"/>
    <property type="match status" value="1"/>
</dbReference>
<dbReference type="Pfam" id="PF00583">
    <property type="entry name" value="Acetyltransf_1"/>
    <property type="match status" value="1"/>
</dbReference>
<evidence type="ECO:0000313" key="5">
    <source>
        <dbReference type="Proteomes" id="UP000615026"/>
    </source>
</evidence>